<evidence type="ECO:0000313" key="5">
    <source>
        <dbReference type="Proteomes" id="UP000250079"/>
    </source>
</evidence>
<name>A0A2Z2NNX1_9GAMM</name>
<accession>A0A2Z2NNX1</accession>
<organism evidence="4 5">
    <name type="scientific">Granulosicoccus antarcticus IMCC3135</name>
    <dbReference type="NCBI Taxonomy" id="1192854"/>
    <lineage>
        <taxon>Bacteria</taxon>
        <taxon>Pseudomonadati</taxon>
        <taxon>Pseudomonadota</taxon>
        <taxon>Gammaproteobacteria</taxon>
        <taxon>Chromatiales</taxon>
        <taxon>Granulosicoccaceae</taxon>
        <taxon>Granulosicoccus</taxon>
    </lineage>
</organism>
<feature type="domain" description="Sialate O-acetylesterase" evidence="3">
    <location>
        <begin position="174"/>
        <end position="471"/>
    </location>
</feature>
<proteinExistence type="predicted"/>
<gene>
    <name evidence="4" type="ORF">IMCC3135_14240</name>
</gene>
<dbReference type="Pfam" id="PF03629">
    <property type="entry name" value="SASA"/>
    <property type="match status" value="1"/>
</dbReference>
<sequence>MPISEFVRTPTRLSQQLLLLAGVSLALVSCDSDLQTSSTPTTGTPVVVPSTGAGGGTSNSSLSLQVGDGQITLTEGEDAISVPVSVTRSAASTGVVELSVTGASASDENQMTATFSQAQLAADESSTSLSLQLAIDALPIQAQTRSLTVTASIDGSPVLSTDVDIAVTPTNRPDVYLLVGQSNMVGFSEDASKLASTGGLDAPNARIKQLNVTGNDGENFATAADFTTAASVFNEGMPVSPAVDPLHDGYDTNIEGKSGQRIGPALSFAKRALLDTTAEIVLVPAAWSDTGFCKRDTNRLPGVGWNATAKNNAALAGTLLYERAVLRANVALAETDGVLRAILWHQGEADSDDAGCAETYADNLMELVTALRTNIDQDARGAVARGPNAELPFIVGTMSMGSDAFSDQTPFSDLKQLVDDTHRNIANLIPLSDVVNNDDLIPDAYPCGEGSCIHFGAAAYREMGNRYYQQLFELMQ</sequence>
<dbReference type="KEGG" id="gai:IMCC3135_14240"/>
<reference evidence="4 5" key="1">
    <citation type="submission" date="2016-12" db="EMBL/GenBank/DDBJ databases">
        <authorList>
            <person name="Song W.-J."/>
            <person name="Kurnit D.M."/>
        </authorList>
    </citation>
    <scope>NUCLEOTIDE SEQUENCE [LARGE SCALE GENOMIC DNA]</scope>
    <source>
        <strain evidence="4 5">IMCC3135</strain>
    </source>
</reference>
<dbReference type="Proteomes" id="UP000250079">
    <property type="component" value="Chromosome"/>
</dbReference>
<dbReference type="GO" id="GO:0016788">
    <property type="term" value="F:hydrolase activity, acting on ester bonds"/>
    <property type="evidence" value="ECO:0007669"/>
    <property type="project" value="UniProtKB-ARBA"/>
</dbReference>
<dbReference type="InterPro" id="IPR036514">
    <property type="entry name" value="SGNH_hydro_sf"/>
</dbReference>
<protein>
    <recommendedName>
        <fullName evidence="3">Sialate O-acetylesterase domain-containing protein</fullName>
    </recommendedName>
</protein>
<evidence type="ECO:0000256" key="1">
    <source>
        <dbReference type="ARBA" id="ARBA00022801"/>
    </source>
</evidence>
<dbReference type="PANTHER" id="PTHR31988:SF19">
    <property type="entry name" value="9-O-ACETYL-N-ACETYLNEURAMINIC ACID DEACETYLASE-RELATED"/>
    <property type="match status" value="1"/>
</dbReference>
<evidence type="ECO:0000313" key="4">
    <source>
        <dbReference type="EMBL" id="ASJ72933.1"/>
    </source>
</evidence>
<feature type="compositionally biased region" description="Low complexity" evidence="2">
    <location>
        <begin position="36"/>
        <end position="51"/>
    </location>
</feature>
<dbReference type="RefSeq" id="WP_088918197.1">
    <property type="nucleotide sequence ID" value="NZ_CP018632.1"/>
</dbReference>
<evidence type="ECO:0000259" key="3">
    <source>
        <dbReference type="Pfam" id="PF03629"/>
    </source>
</evidence>
<dbReference type="PANTHER" id="PTHR31988">
    <property type="entry name" value="ESTERASE, PUTATIVE (DUF303)-RELATED"/>
    <property type="match status" value="1"/>
</dbReference>
<dbReference type="InterPro" id="IPR005181">
    <property type="entry name" value="SASA"/>
</dbReference>
<keyword evidence="5" id="KW-1185">Reference proteome</keyword>
<dbReference type="AlphaFoldDB" id="A0A2Z2NNX1"/>
<dbReference type="SUPFAM" id="SSF52266">
    <property type="entry name" value="SGNH hydrolase"/>
    <property type="match status" value="1"/>
</dbReference>
<dbReference type="InterPro" id="IPR052940">
    <property type="entry name" value="Carb_Esterase_6"/>
</dbReference>
<dbReference type="Gene3D" id="3.40.50.1110">
    <property type="entry name" value="SGNH hydrolase"/>
    <property type="match status" value="1"/>
</dbReference>
<dbReference type="OrthoDB" id="4241492at2"/>
<feature type="region of interest" description="Disordered" evidence="2">
    <location>
        <begin position="34"/>
        <end position="62"/>
    </location>
</feature>
<keyword evidence="1" id="KW-0378">Hydrolase</keyword>
<evidence type="ECO:0000256" key="2">
    <source>
        <dbReference type="SAM" id="MobiDB-lite"/>
    </source>
</evidence>
<dbReference type="EMBL" id="CP018632">
    <property type="protein sequence ID" value="ASJ72933.1"/>
    <property type="molecule type" value="Genomic_DNA"/>
</dbReference>